<protein>
    <submittedName>
        <fullName evidence="1">Uncharacterized protein</fullName>
    </submittedName>
</protein>
<reference evidence="1" key="1">
    <citation type="journal article" date="2014" name="Front. Microbiol.">
        <title>High frequency of phylogenetically diverse reductive dehalogenase-homologous genes in deep subseafloor sedimentary metagenomes.</title>
        <authorList>
            <person name="Kawai M."/>
            <person name="Futagami T."/>
            <person name="Toyoda A."/>
            <person name="Takaki Y."/>
            <person name="Nishi S."/>
            <person name="Hori S."/>
            <person name="Arai W."/>
            <person name="Tsubouchi T."/>
            <person name="Morono Y."/>
            <person name="Uchiyama I."/>
            <person name="Ito T."/>
            <person name="Fujiyama A."/>
            <person name="Inagaki F."/>
            <person name="Takami H."/>
        </authorList>
    </citation>
    <scope>NUCLEOTIDE SEQUENCE</scope>
    <source>
        <strain evidence="1">Expedition CK06-06</strain>
    </source>
</reference>
<name>X0WF43_9ZZZZ</name>
<comment type="caution">
    <text evidence="1">The sequence shown here is derived from an EMBL/GenBank/DDBJ whole genome shotgun (WGS) entry which is preliminary data.</text>
</comment>
<organism evidence="1">
    <name type="scientific">marine sediment metagenome</name>
    <dbReference type="NCBI Taxonomy" id="412755"/>
    <lineage>
        <taxon>unclassified sequences</taxon>
        <taxon>metagenomes</taxon>
        <taxon>ecological metagenomes</taxon>
    </lineage>
</organism>
<feature type="non-terminal residue" evidence="1">
    <location>
        <position position="95"/>
    </location>
</feature>
<evidence type="ECO:0000313" key="1">
    <source>
        <dbReference type="EMBL" id="GAG29574.1"/>
    </source>
</evidence>
<sequence>MLGDCFGSTTPLDVASEVLLHHEYDNEIHLWHTYDVSGQSKAIDLTFNHQLWFAAVAYTVGNRLGNSTLINRAGDFFQHLTETMTLLDPGLIHHE</sequence>
<gene>
    <name evidence="1" type="ORF">S01H1_69913</name>
</gene>
<dbReference type="AlphaFoldDB" id="X0WF43"/>
<accession>X0WF43</accession>
<proteinExistence type="predicted"/>
<dbReference type="EMBL" id="BARS01046443">
    <property type="protein sequence ID" value="GAG29574.1"/>
    <property type="molecule type" value="Genomic_DNA"/>
</dbReference>